<evidence type="ECO:0000313" key="2">
    <source>
        <dbReference type="Proteomes" id="UP001268610"/>
    </source>
</evidence>
<dbReference type="EMBL" id="JAVLSF010001140">
    <property type="protein sequence ID" value="MDR9778728.1"/>
    <property type="molecule type" value="Genomic_DNA"/>
</dbReference>
<sequence>YFESRQSWKISYFKKRELDVRAARTIYKVHYASRHLQRMGHLKYLKPPLKCLTVALTMLQ</sequence>
<feature type="non-terminal residue" evidence="1">
    <location>
        <position position="1"/>
    </location>
</feature>
<gene>
    <name evidence="1" type="ORF">RJJ65_39985</name>
</gene>
<protein>
    <submittedName>
        <fullName evidence="1">Uncharacterized protein</fullName>
    </submittedName>
</protein>
<dbReference type="Proteomes" id="UP001268610">
    <property type="component" value="Unassembled WGS sequence"/>
</dbReference>
<accession>A0AAJ2LR57</accession>
<comment type="caution">
    <text evidence="1">The sequence shown here is derived from an EMBL/GenBank/DDBJ whole genome shotgun (WGS) entry which is preliminary data.</text>
</comment>
<proteinExistence type="predicted"/>
<evidence type="ECO:0000313" key="1">
    <source>
        <dbReference type="EMBL" id="MDR9778728.1"/>
    </source>
</evidence>
<dbReference type="AlphaFoldDB" id="A0AAJ2LR57"/>
<dbReference type="RefSeq" id="WP_310866723.1">
    <property type="nucleotide sequence ID" value="NZ_JAVLSF010001140.1"/>
</dbReference>
<reference evidence="1" key="1">
    <citation type="submission" date="2023-04" db="EMBL/GenBank/DDBJ databases">
        <title>Genomic characterization of faba bean (Vicia faba) microsymbionts in Mexican soils.</title>
        <authorList>
            <person name="Rivera Orduna F.N."/>
            <person name="Guevara-Luna J."/>
            <person name="Yan J."/>
            <person name="Arroyo-Herrera I."/>
            <person name="Li Y."/>
            <person name="Vasquez-Murrieta M.S."/>
            <person name="Wang E.T."/>
        </authorList>
    </citation>
    <scope>NUCLEOTIDE SEQUENCE</scope>
    <source>
        <strain evidence="1">CH26</strain>
    </source>
</reference>
<organism evidence="1 2">
    <name type="scientific">Rhizobium hidalgonense</name>
    <dbReference type="NCBI Taxonomy" id="1538159"/>
    <lineage>
        <taxon>Bacteria</taxon>
        <taxon>Pseudomonadati</taxon>
        <taxon>Pseudomonadota</taxon>
        <taxon>Alphaproteobacteria</taxon>
        <taxon>Hyphomicrobiales</taxon>
        <taxon>Rhizobiaceae</taxon>
        <taxon>Rhizobium/Agrobacterium group</taxon>
        <taxon>Rhizobium</taxon>
    </lineage>
</organism>
<name>A0AAJ2LR57_9HYPH</name>